<gene>
    <name evidence="3" type="ORF">T190423A01A_70049</name>
</gene>
<keyword evidence="2" id="KW-0175">Coiled coil</keyword>
<dbReference type="EMBL" id="CAXJIO010000016">
    <property type="protein sequence ID" value="CAL2104356.1"/>
    <property type="molecule type" value="Genomic_DNA"/>
</dbReference>
<reference evidence="3 4" key="1">
    <citation type="submission" date="2024-05" db="EMBL/GenBank/DDBJ databases">
        <authorList>
            <person name="Duchaud E."/>
        </authorList>
    </citation>
    <scope>NUCLEOTIDE SEQUENCE [LARGE SCALE GENOMIC DNA]</scope>
    <source>
        <strain evidence="3">Ena-SAMPLE-TAB-13-05-2024-13:56:06:370-140308</strain>
    </source>
</reference>
<name>A0ABM9PFG4_9FLAO</name>
<evidence type="ECO:0000313" key="4">
    <source>
        <dbReference type="Proteomes" id="UP001497527"/>
    </source>
</evidence>
<evidence type="ECO:0000256" key="1">
    <source>
        <dbReference type="ARBA" id="ARBA00043985"/>
    </source>
</evidence>
<dbReference type="RefSeq" id="WP_348718667.1">
    <property type="nucleotide sequence ID" value="NZ_CAXJIO010000016.1"/>
</dbReference>
<comment type="caution">
    <text evidence="3">The sequence shown here is derived from an EMBL/GenBank/DDBJ whole genome shotgun (WGS) entry which is preliminary data.</text>
</comment>
<proteinExistence type="inferred from homology"/>
<organism evidence="3 4">
    <name type="scientific">Tenacibaculum polynesiense</name>
    <dbReference type="NCBI Taxonomy" id="3137857"/>
    <lineage>
        <taxon>Bacteria</taxon>
        <taxon>Pseudomonadati</taxon>
        <taxon>Bacteroidota</taxon>
        <taxon>Flavobacteriia</taxon>
        <taxon>Flavobacteriales</taxon>
        <taxon>Flavobacteriaceae</taxon>
        <taxon>Tenacibaculum</taxon>
    </lineage>
</organism>
<accession>A0ABM9PFG4</accession>
<evidence type="ECO:0000256" key="2">
    <source>
        <dbReference type="SAM" id="Coils"/>
    </source>
</evidence>
<dbReference type="Pfam" id="PF04012">
    <property type="entry name" value="PspA_IM30"/>
    <property type="match status" value="1"/>
</dbReference>
<sequence length="239" mass="26962">MNIFRRLFRIGKAEAHSAIDKMEDPIKMTEQGIRDMKQDLDKSLEALAQVKAMAIRANNEKEEYTSKAEDYQNKAMLILKKAQNGDLDMAEADRLAKEALIKKEEATKHVERATVEADKFNQSVSQLEKNVSEIKSNISKWENELKTLKARVKVSNATKNLNKQMAEIDSSSTVSMLERMKEKVQQEEALADAYGDIANKSKSIDEELDAAVDTTEASAMSDLEKLKEQLGMNNKDKES</sequence>
<feature type="coiled-coil region" evidence="2">
    <location>
        <begin position="33"/>
        <end position="158"/>
    </location>
</feature>
<dbReference type="PANTHER" id="PTHR31088">
    <property type="entry name" value="MEMBRANE-ASSOCIATED PROTEIN VIPP1, CHLOROPLASTIC"/>
    <property type="match status" value="1"/>
</dbReference>
<dbReference type="Proteomes" id="UP001497527">
    <property type="component" value="Unassembled WGS sequence"/>
</dbReference>
<protein>
    <submittedName>
        <fullName evidence="3">Phage shock protein A</fullName>
    </submittedName>
</protein>
<dbReference type="InterPro" id="IPR007157">
    <property type="entry name" value="PspA_VIPP1"/>
</dbReference>
<comment type="similarity">
    <text evidence="1">Belongs to the PspA/Vipp/IM30 family.</text>
</comment>
<keyword evidence="4" id="KW-1185">Reference proteome</keyword>
<evidence type="ECO:0000313" key="3">
    <source>
        <dbReference type="EMBL" id="CAL2104356.1"/>
    </source>
</evidence>
<dbReference type="PANTHER" id="PTHR31088:SF6">
    <property type="entry name" value="PHAGE SHOCK PROTEIN A"/>
    <property type="match status" value="1"/>
</dbReference>